<keyword evidence="2" id="KW-1185">Reference proteome</keyword>
<gene>
    <name evidence="1" type="ORF">SAMN02744037_01870</name>
</gene>
<reference evidence="2" key="1">
    <citation type="submission" date="2016-11" db="EMBL/GenBank/DDBJ databases">
        <authorList>
            <person name="Varghese N."/>
            <person name="Submissions S."/>
        </authorList>
    </citation>
    <scope>NUCLEOTIDE SEQUENCE [LARGE SCALE GENOMIC DNA]</scope>
    <source>
        <strain evidence="2">DSM 15518</strain>
    </source>
</reference>
<evidence type="ECO:0000313" key="1">
    <source>
        <dbReference type="EMBL" id="SHK20438.1"/>
    </source>
</evidence>
<evidence type="ECO:0000313" key="2">
    <source>
        <dbReference type="Proteomes" id="UP000242497"/>
    </source>
</evidence>
<dbReference type="RefSeq" id="WP_072889337.1">
    <property type="nucleotide sequence ID" value="NZ_FRAE01000043.1"/>
</dbReference>
<proteinExistence type="predicted"/>
<dbReference type="EMBL" id="FRAE01000043">
    <property type="protein sequence ID" value="SHK20438.1"/>
    <property type="molecule type" value="Genomic_DNA"/>
</dbReference>
<dbReference type="Proteomes" id="UP000242497">
    <property type="component" value="Unassembled WGS sequence"/>
</dbReference>
<accession>A0A1M6QJU3</accession>
<protein>
    <submittedName>
        <fullName evidence="1">Uncharacterized protein</fullName>
    </submittedName>
</protein>
<sequence>MVNDKSYSIEENKETFFTFLSLFFKIPDIKNVYKYVELFFDLSVDQYDVLYSELSHLIERLYTLLIGYSIYIVESYDIEEQCSYAEKIKNEFKGLYNFEDYFIELKGTDEQIAIANKIISLM</sequence>
<dbReference type="AlphaFoldDB" id="A0A1M6QJU3"/>
<name>A0A1M6QJU3_9FIRM</name>
<organism evidence="1 2">
    <name type="scientific">Tepidibacter formicigenes DSM 15518</name>
    <dbReference type="NCBI Taxonomy" id="1123349"/>
    <lineage>
        <taxon>Bacteria</taxon>
        <taxon>Bacillati</taxon>
        <taxon>Bacillota</taxon>
        <taxon>Clostridia</taxon>
        <taxon>Peptostreptococcales</taxon>
        <taxon>Peptostreptococcaceae</taxon>
        <taxon>Tepidibacter</taxon>
    </lineage>
</organism>